<proteinExistence type="predicted"/>
<keyword evidence="1" id="KW-1133">Transmembrane helix</keyword>
<accession>A0A250FLZ2</accession>
<reference evidence="3" key="1">
    <citation type="submission" date="2017-06" db="EMBL/GenBank/DDBJ databases">
        <title>Capnocytophaga spp. assemblies.</title>
        <authorList>
            <person name="Gulvik C.A."/>
        </authorList>
    </citation>
    <scope>NUCLEOTIDE SEQUENCE [LARGE SCALE GENOMIC DNA]</scope>
    <source>
        <strain evidence="3">H1496</strain>
    </source>
</reference>
<evidence type="ECO:0000256" key="1">
    <source>
        <dbReference type="SAM" id="Phobius"/>
    </source>
</evidence>
<gene>
    <name evidence="2" type="ORF">CGC50_02415</name>
</gene>
<evidence type="ECO:0000313" key="2">
    <source>
        <dbReference type="EMBL" id="ATA86104.1"/>
    </source>
</evidence>
<dbReference type="Proteomes" id="UP000217250">
    <property type="component" value="Chromosome"/>
</dbReference>
<feature type="transmembrane region" description="Helical" evidence="1">
    <location>
        <begin position="32"/>
        <end position="52"/>
    </location>
</feature>
<keyword evidence="1" id="KW-0812">Transmembrane</keyword>
<dbReference type="OrthoDB" id="1151268at2"/>
<protein>
    <submittedName>
        <fullName evidence="2">Uncharacterized protein</fullName>
    </submittedName>
</protein>
<dbReference type="KEGG" id="cgh:CGC50_02415"/>
<keyword evidence="1" id="KW-0472">Membrane</keyword>
<dbReference type="AlphaFoldDB" id="A0A250FLZ2"/>
<name>A0A250FLZ2_9FLAO</name>
<feature type="transmembrane region" description="Helical" evidence="1">
    <location>
        <begin position="6"/>
        <end position="25"/>
    </location>
</feature>
<organism evidence="2 3">
    <name type="scientific">Capnocytophaga gingivalis</name>
    <dbReference type="NCBI Taxonomy" id="1017"/>
    <lineage>
        <taxon>Bacteria</taxon>
        <taxon>Pseudomonadati</taxon>
        <taxon>Bacteroidota</taxon>
        <taxon>Flavobacteriia</taxon>
        <taxon>Flavobacteriales</taxon>
        <taxon>Flavobacteriaceae</taxon>
        <taxon>Capnocytophaga</taxon>
    </lineage>
</organism>
<sequence>MYLFFYLYGFFALLAFANILFHIGIHHKGSRIYILAFVFLVLIGVFLTYYGGELSSKLLLYNSKRNFPPALEKFVSLGENPISVEGKEIIPFNSYKWFDLENYTMSEKNELIALYRDSRPQEGDLEALVRKFDTAGEVIDSLSFHYSKEKESKVFLIEDCLIDIYSRTYNKSWFVDGNKEFRPMKLVEGSQKWNFQQVKDFHYNRTKDSPYCHIIKNSYWSLPDKGDFPESGDPQFIIVFLKDNQLYYYITSYDITDDFYFYNEKYVIKFPEHTSSPLLLAYRNKFLYNEDHLVKGEKSSQRTHIDPVYYLDKMIECRGLEPLHPSWSFEVGKGYGELYYRLKIEDKILPLKMDYRTYGNHERSIKHPTYYWKNDIETIEECKYIYLYSNKNLKYYLLHTPLGFYIIK</sequence>
<evidence type="ECO:0000313" key="3">
    <source>
        <dbReference type="Proteomes" id="UP000217250"/>
    </source>
</evidence>
<dbReference type="GeneID" id="84807412"/>
<dbReference type="EMBL" id="CP022386">
    <property type="protein sequence ID" value="ATA86104.1"/>
    <property type="molecule type" value="Genomic_DNA"/>
</dbReference>
<dbReference type="RefSeq" id="WP_095909528.1">
    <property type="nucleotide sequence ID" value="NZ_CP022386.1"/>
</dbReference>